<comment type="caution">
    <text evidence="3">The sequence shown here is derived from an EMBL/GenBank/DDBJ whole genome shotgun (WGS) entry which is preliminary data.</text>
</comment>
<feature type="domain" description="FKRP stem" evidence="2">
    <location>
        <begin position="50"/>
        <end position="288"/>
    </location>
</feature>
<evidence type="ECO:0000313" key="3">
    <source>
        <dbReference type="EMBL" id="KAH3835638.1"/>
    </source>
</evidence>
<dbReference type="GO" id="GO:0035269">
    <property type="term" value="P:protein O-linked glycosylation via mannose"/>
    <property type="evidence" value="ECO:0007669"/>
    <property type="project" value="TreeGrafter"/>
</dbReference>
<feature type="domain" description="LicD/FKTN/FKRP nucleotidyltransferase" evidence="1">
    <location>
        <begin position="346"/>
        <end position="391"/>
    </location>
</feature>
<dbReference type="OrthoDB" id="444255at2759"/>
<sequence>MRPLKRRWKPLAAAVTVILIQIWVFSWCNRENAEHFPVTLTDAPLDNQNLKNLKPSLTVILQDFDVFENTIYDTVAYIARNFTDIDVLVISETLPYPPVKVPNLQNVKLIILKADPGTTLNATRPDLNIRSNFVLFIPDGSVLDIHFKRSFNVFTRNFEADKQEGYATPVGNVQLSCRGINFNLKMWTLHFGDIVKTGKCGYIIGEHGILLETKHLYAVSQPHLPSTFISLYAQLSLVQFKFTVTKDLHLRKLPTKPKSPQALWQLKQFKQKSVQQLYHQLGVKKVVHENEKVDWYGCHKESTRCFDTVYQDMPEFLYHGRWTPPCCLNNLRETSKHVFTILERCKVRYWLEGGSLLGAARYRDIIPWDYDVDIGIYKDDIGKCTQLSRIALESYVDDEGYKWEKAIEGDFYRVQYSEVNHLHVDIFPFYSKNGVMTKDTWFKTHRQDTEFPEYFLTPLSWVMFGGINASAPNHIRDFLEYKFGKGVIESPKYPNAEVVVG</sequence>
<evidence type="ECO:0000259" key="2">
    <source>
        <dbReference type="Pfam" id="PF22921"/>
    </source>
</evidence>
<dbReference type="InterPro" id="IPR007074">
    <property type="entry name" value="LicD/FKTN/FKRP_NTP_transf"/>
</dbReference>
<proteinExistence type="predicted"/>
<reference evidence="3" key="2">
    <citation type="submission" date="2020-11" db="EMBL/GenBank/DDBJ databases">
        <authorList>
            <person name="McCartney M.A."/>
            <person name="Auch B."/>
            <person name="Kono T."/>
            <person name="Mallez S."/>
            <person name="Becker A."/>
            <person name="Gohl D.M."/>
            <person name="Silverstein K.A.T."/>
            <person name="Koren S."/>
            <person name="Bechman K.B."/>
            <person name="Herman A."/>
            <person name="Abrahante J.E."/>
            <person name="Garbe J."/>
        </authorList>
    </citation>
    <scope>NUCLEOTIDE SEQUENCE</scope>
    <source>
        <strain evidence="3">Duluth1</strain>
        <tissue evidence="3">Whole animal</tissue>
    </source>
</reference>
<gene>
    <name evidence="3" type="ORF">DPMN_108996</name>
</gene>
<protein>
    <recommendedName>
        <fullName evidence="5">Fukutin-related protein</fullName>
    </recommendedName>
</protein>
<organism evidence="3 4">
    <name type="scientific">Dreissena polymorpha</name>
    <name type="common">Zebra mussel</name>
    <name type="synonym">Mytilus polymorpha</name>
    <dbReference type="NCBI Taxonomy" id="45954"/>
    <lineage>
        <taxon>Eukaryota</taxon>
        <taxon>Metazoa</taxon>
        <taxon>Spiralia</taxon>
        <taxon>Lophotrochozoa</taxon>
        <taxon>Mollusca</taxon>
        <taxon>Bivalvia</taxon>
        <taxon>Autobranchia</taxon>
        <taxon>Heteroconchia</taxon>
        <taxon>Euheterodonta</taxon>
        <taxon>Imparidentia</taxon>
        <taxon>Neoheterodontei</taxon>
        <taxon>Myida</taxon>
        <taxon>Dreissenoidea</taxon>
        <taxon>Dreissenidae</taxon>
        <taxon>Dreissena</taxon>
    </lineage>
</organism>
<accession>A0A9D4K9U2</accession>
<dbReference type="Proteomes" id="UP000828390">
    <property type="component" value="Unassembled WGS sequence"/>
</dbReference>
<evidence type="ECO:0000259" key="1">
    <source>
        <dbReference type="Pfam" id="PF04991"/>
    </source>
</evidence>
<reference evidence="3" key="1">
    <citation type="journal article" date="2019" name="bioRxiv">
        <title>The Genome of the Zebra Mussel, Dreissena polymorpha: A Resource for Invasive Species Research.</title>
        <authorList>
            <person name="McCartney M.A."/>
            <person name="Auch B."/>
            <person name="Kono T."/>
            <person name="Mallez S."/>
            <person name="Zhang Y."/>
            <person name="Obille A."/>
            <person name="Becker A."/>
            <person name="Abrahante J.E."/>
            <person name="Garbe J."/>
            <person name="Badalamenti J.P."/>
            <person name="Herman A."/>
            <person name="Mangelson H."/>
            <person name="Liachko I."/>
            <person name="Sullivan S."/>
            <person name="Sone E.D."/>
            <person name="Koren S."/>
            <person name="Silverstein K.A.T."/>
            <person name="Beckman K.B."/>
            <person name="Gohl D.M."/>
        </authorList>
    </citation>
    <scope>NUCLEOTIDE SEQUENCE</scope>
    <source>
        <strain evidence="3">Duluth1</strain>
        <tissue evidence="3">Whole animal</tissue>
    </source>
</reference>
<dbReference type="InterPro" id="IPR055105">
    <property type="entry name" value="FKRP_N"/>
</dbReference>
<dbReference type="InterPro" id="IPR052613">
    <property type="entry name" value="LicD_transferase"/>
</dbReference>
<dbReference type="GO" id="GO:0005794">
    <property type="term" value="C:Golgi apparatus"/>
    <property type="evidence" value="ECO:0007669"/>
    <property type="project" value="TreeGrafter"/>
</dbReference>
<dbReference type="PANTHER" id="PTHR13627">
    <property type="entry name" value="FUKUTIN RELATED PROTEIN"/>
    <property type="match status" value="1"/>
</dbReference>
<dbReference type="EMBL" id="JAIWYP010000004">
    <property type="protein sequence ID" value="KAH3835638.1"/>
    <property type="molecule type" value="Genomic_DNA"/>
</dbReference>
<keyword evidence="4" id="KW-1185">Reference proteome</keyword>
<evidence type="ECO:0000313" key="4">
    <source>
        <dbReference type="Proteomes" id="UP000828390"/>
    </source>
</evidence>
<dbReference type="AlphaFoldDB" id="A0A9D4K9U2"/>
<dbReference type="Pfam" id="PF04991">
    <property type="entry name" value="LicD"/>
    <property type="match status" value="1"/>
</dbReference>
<dbReference type="Pfam" id="PF22921">
    <property type="entry name" value="FKRP_N"/>
    <property type="match status" value="1"/>
</dbReference>
<name>A0A9D4K9U2_DREPO</name>
<evidence type="ECO:0008006" key="5">
    <source>
        <dbReference type="Google" id="ProtNLM"/>
    </source>
</evidence>
<dbReference type="PANTHER" id="PTHR13627:SF31">
    <property type="entry name" value="RIBITOL 5-PHOSPHATE TRANSFERASE FKRP"/>
    <property type="match status" value="1"/>
</dbReference>